<dbReference type="Pfam" id="PF12728">
    <property type="entry name" value="HTH_17"/>
    <property type="match status" value="1"/>
</dbReference>
<proteinExistence type="predicted"/>
<evidence type="ECO:0000313" key="2">
    <source>
        <dbReference type="EMBL" id="CUP20876.1"/>
    </source>
</evidence>
<dbReference type="OrthoDB" id="2083128at2"/>
<dbReference type="Proteomes" id="UP000095564">
    <property type="component" value="Unassembled WGS sequence"/>
</dbReference>
<dbReference type="RefSeq" id="WP_055159592.1">
    <property type="nucleotide sequence ID" value="NZ_CZAU01000006.1"/>
</dbReference>
<dbReference type="GO" id="GO:0003677">
    <property type="term" value="F:DNA binding"/>
    <property type="evidence" value="ECO:0007669"/>
    <property type="project" value="InterPro"/>
</dbReference>
<evidence type="ECO:0000259" key="1">
    <source>
        <dbReference type="Pfam" id="PF12728"/>
    </source>
</evidence>
<reference evidence="2 3" key="1">
    <citation type="submission" date="2015-09" db="EMBL/GenBank/DDBJ databases">
        <authorList>
            <consortium name="Pathogen Informatics"/>
        </authorList>
    </citation>
    <scope>NUCLEOTIDE SEQUENCE [LARGE SCALE GENOMIC DNA]</scope>
    <source>
        <strain evidence="2 3">2789STDY5834908</strain>
    </source>
</reference>
<dbReference type="EMBL" id="CZAU01000006">
    <property type="protein sequence ID" value="CUP20876.1"/>
    <property type="molecule type" value="Genomic_DNA"/>
</dbReference>
<accession>A0A174LDW3</accession>
<name>A0A174LDW3_ANAHA</name>
<protein>
    <submittedName>
        <fullName evidence="2">DNA binding domain, excisionase family</fullName>
    </submittedName>
</protein>
<dbReference type="NCBIfam" id="TIGR01764">
    <property type="entry name" value="excise"/>
    <property type="match status" value="1"/>
</dbReference>
<organism evidence="2 3">
    <name type="scientific">Anaerostipes hadrus</name>
    <dbReference type="NCBI Taxonomy" id="649756"/>
    <lineage>
        <taxon>Bacteria</taxon>
        <taxon>Bacillati</taxon>
        <taxon>Bacillota</taxon>
        <taxon>Clostridia</taxon>
        <taxon>Lachnospirales</taxon>
        <taxon>Lachnospiraceae</taxon>
        <taxon>Anaerostipes</taxon>
    </lineage>
</organism>
<sequence>MENKNKPNQELLTIKETAKLLKVNPHRVYDLVRMGILPALKLGSLKIRRQALNEFLEEYEGMDLTDLNEIKKLEVK</sequence>
<dbReference type="InterPro" id="IPR041657">
    <property type="entry name" value="HTH_17"/>
</dbReference>
<dbReference type="AlphaFoldDB" id="A0A174LDW3"/>
<feature type="domain" description="Helix-turn-helix" evidence="1">
    <location>
        <begin position="11"/>
        <end position="58"/>
    </location>
</feature>
<evidence type="ECO:0000313" key="3">
    <source>
        <dbReference type="Proteomes" id="UP000095564"/>
    </source>
</evidence>
<gene>
    <name evidence="2" type="ORF">ERS852520_00833</name>
</gene>
<dbReference type="InterPro" id="IPR010093">
    <property type="entry name" value="SinI_DNA-bd"/>
</dbReference>